<feature type="compositionally biased region" description="Acidic residues" evidence="1">
    <location>
        <begin position="126"/>
        <end position="136"/>
    </location>
</feature>
<name>A0A644XXN6_9ZZZZ</name>
<sequence>MVLLLDDHLAVAGLDIGVVGWEQAYALRCRARPQRVEVFGEDPRGAAELDLGQPVGEQTPPGIGVAGPDSQPGGEIGAGRRPVAVQVAAEQFRARRLRVGVRDRLAEPLGGQDERGPVPGARGEADDASQGEDADAEMNDGLAERLPRGVRTFFLPDVALLQRQPAGDPPSELRAEFVDGEPAPGQDIADLGLGQCDRLGQAHAESVHRRSRSEEEVPHRGLGGREYSGGEHGGVRGRDVERCTAHAPGLHQAPVVGDRLVHSLPGDVAHPGV</sequence>
<reference evidence="2" key="1">
    <citation type="submission" date="2019-08" db="EMBL/GenBank/DDBJ databases">
        <authorList>
            <person name="Kucharzyk K."/>
            <person name="Murdoch R.W."/>
            <person name="Higgins S."/>
            <person name="Loffler F."/>
        </authorList>
    </citation>
    <scope>NUCLEOTIDE SEQUENCE</scope>
</reference>
<comment type="caution">
    <text evidence="2">The sequence shown here is derived from an EMBL/GenBank/DDBJ whole genome shotgun (WGS) entry which is preliminary data.</text>
</comment>
<protein>
    <submittedName>
        <fullName evidence="2">Uncharacterized protein</fullName>
    </submittedName>
</protein>
<gene>
    <name evidence="2" type="ORF">SDC9_65230</name>
</gene>
<feature type="region of interest" description="Disordered" evidence="1">
    <location>
        <begin position="105"/>
        <end position="136"/>
    </location>
</feature>
<feature type="compositionally biased region" description="Basic and acidic residues" evidence="1">
    <location>
        <begin position="105"/>
        <end position="116"/>
    </location>
</feature>
<dbReference type="AlphaFoldDB" id="A0A644XXN6"/>
<organism evidence="2">
    <name type="scientific">bioreactor metagenome</name>
    <dbReference type="NCBI Taxonomy" id="1076179"/>
    <lineage>
        <taxon>unclassified sequences</taxon>
        <taxon>metagenomes</taxon>
        <taxon>ecological metagenomes</taxon>
    </lineage>
</organism>
<dbReference type="EMBL" id="VSSQ01003054">
    <property type="protein sequence ID" value="MPM18814.1"/>
    <property type="molecule type" value="Genomic_DNA"/>
</dbReference>
<accession>A0A644XXN6</accession>
<proteinExistence type="predicted"/>
<evidence type="ECO:0000313" key="2">
    <source>
        <dbReference type="EMBL" id="MPM18814.1"/>
    </source>
</evidence>
<evidence type="ECO:0000256" key="1">
    <source>
        <dbReference type="SAM" id="MobiDB-lite"/>
    </source>
</evidence>
<feature type="region of interest" description="Disordered" evidence="1">
    <location>
        <begin position="201"/>
        <end position="240"/>
    </location>
</feature>
<feature type="compositionally biased region" description="Basic and acidic residues" evidence="1">
    <location>
        <begin position="205"/>
        <end position="219"/>
    </location>
</feature>